<dbReference type="EMBL" id="BAABRR010000015">
    <property type="protein sequence ID" value="GAA5519895.1"/>
    <property type="molecule type" value="Genomic_DNA"/>
</dbReference>
<sequence>MRNIGFLSFGWWSAAPGSKVRTAGELIADTIRLAEAAEDADMDGAWIRIHHFEQNTSSPFPLLAAMGARTSRVELGTGVINMR</sequence>
<protein>
    <recommendedName>
        <fullName evidence="1">Luciferase-like domain-containing protein</fullName>
    </recommendedName>
</protein>
<gene>
    <name evidence="2" type="ORF">Lsed01_02353</name>
</gene>
<dbReference type="InterPro" id="IPR011251">
    <property type="entry name" value="Luciferase-like_dom"/>
</dbReference>
<dbReference type="InterPro" id="IPR050766">
    <property type="entry name" value="Bact_Lucif_Oxidored"/>
</dbReference>
<dbReference type="SUPFAM" id="SSF51679">
    <property type="entry name" value="Bacterial luciferase-like"/>
    <property type="match status" value="1"/>
</dbReference>
<dbReference type="PANTHER" id="PTHR30137">
    <property type="entry name" value="LUCIFERASE-LIKE MONOOXYGENASE"/>
    <property type="match status" value="1"/>
</dbReference>
<accession>A0ABP9WJ79</accession>
<dbReference type="RefSeq" id="WP_286214299.1">
    <property type="nucleotide sequence ID" value="NZ_AP027736.1"/>
</dbReference>
<evidence type="ECO:0000313" key="3">
    <source>
        <dbReference type="Proteomes" id="UP001426770"/>
    </source>
</evidence>
<evidence type="ECO:0000259" key="1">
    <source>
        <dbReference type="Pfam" id="PF00296"/>
    </source>
</evidence>
<proteinExistence type="predicted"/>
<feature type="domain" description="Luciferase-like" evidence="1">
    <location>
        <begin position="9"/>
        <end position="81"/>
    </location>
</feature>
<dbReference type="CDD" id="cd00347">
    <property type="entry name" value="Flavin_utilizing_monoxygenases"/>
    <property type="match status" value="1"/>
</dbReference>
<organism evidence="2 3">
    <name type="scientific">Demequina sediminis</name>
    <dbReference type="NCBI Taxonomy" id="1930058"/>
    <lineage>
        <taxon>Bacteria</taxon>
        <taxon>Bacillati</taxon>
        <taxon>Actinomycetota</taxon>
        <taxon>Actinomycetes</taxon>
        <taxon>Micrococcales</taxon>
        <taxon>Demequinaceae</taxon>
        <taxon>Demequina</taxon>
    </lineage>
</organism>
<dbReference type="PANTHER" id="PTHR30137:SF15">
    <property type="entry name" value="BLL6902 PROTEIN"/>
    <property type="match status" value="1"/>
</dbReference>
<dbReference type="Proteomes" id="UP001426770">
    <property type="component" value="Unassembled WGS sequence"/>
</dbReference>
<comment type="caution">
    <text evidence="2">The sequence shown here is derived from an EMBL/GenBank/DDBJ whole genome shotgun (WGS) entry which is preliminary data.</text>
</comment>
<evidence type="ECO:0000313" key="2">
    <source>
        <dbReference type="EMBL" id="GAA5519895.1"/>
    </source>
</evidence>
<keyword evidence="3" id="KW-1185">Reference proteome</keyword>
<dbReference type="Gene3D" id="3.20.20.30">
    <property type="entry name" value="Luciferase-like domain"/>
    <property type="match status" value="1"/>
</dbReference>
<dbReference type="InterPro" id="IPR036661">
    <property type="entry name" value="Luciferase-like_sf"/>
</dbReference>
<name>A0ABP9WJ79_9MICO</name>
<reference evidence="2 3" key="1">
    <citation type="submission" date="2024-02" db="EMBL/GenBank/DDBJ databases">
        <title>Lysinimicrobium sediminis NBRC 112286.</title>
        <authorList>
            <person name="Ichikawa N."/>
            <person name="Katano-Makiyama Y."/>
            <person name="Hidaka K."/>
        </authorList>
    </citation>
    <scope>NUCLEOTIDE SEQUENCE [LARGE SCALE GENOMIC DNA]</scope>
    <source>
        <strain evidence="2 3">NBRC 112286</strain>
    </source>
</reference>
<dbReference type="Pfam" id="PF00296">
    <property type="entry name" value="Bac_luciferase"/>
    <property type="match status" value="1"/>
</dbReference>